<dbReference type="Pfam" id="PF13365">
    <property type="entry name" value="Trypsin_2"/>
    <property type="match status" value="2"/>
</dbReference>
<dbReference type="SUPFAM" id="SSF50494">
    <property type="entry name" value="Trypsin-like serine proteases"/>
    <property type="match status" value="2"/>
</dbReference>
<feature type="repeat" description="TPR" evidence="3">
    <location>
        <begin position="794"/>
        <end position="827"/>
    </location>
</feature>
<dbReference type="PROSITE" id="PS50293">
    <property type="entry name" value="TPR_REGION"/>
    <property type="match status" value="4"/>
</dbReference>
<dbReference type="AlphaFoldDB" id="A0A964BUY8"/>
<keyword evidence="2 3" id="KW-0802">TPR repeat</keyword>
<feature type="repeat" description="TPR" evidence="3">
    <location>
        <begin position="658"/>
        <end position="691"/>
    </location>
</feature>
<evidence type="ECO:0000256" key="1">
    <source>
        <dbReference type="ARBA" id="ARBA00022737"/>
    </source>
</evidence>
<dbReference type="PANTHER" id="PTHR44858">
    <property type="entry name" value="TETRATRICOPEPTIDE REPEAT PROTEIN 6"/>
    <property type="match status" value="1"/>
</dbReference>
<protein>
    <submittedName>
        <fullName evidence="5">Tetratricopeptide repeat protein</fullName>
    </submittedName>
</protein>
<accession>A0A964BUY8</accession>
<dbReference type="Gene3D" id="2.40.10.10">
    <property type="entry name" value="Trypsin-like serine proteases"/>
    <property type="match status" value="2"/>
</dbReference>
<dbReference type="Pfam" id="PF13181">
    <property type="entry name" value="TPR_8"/>
    <property type="match status" value="3"/>
</dbReference>
<dbReference type="Proteomes" id="UP000729733">
    <property type="component" value="Unassembled WGS sequence"/>
</dbReference>
<dbReference type="Gene3D" id="2.40.10.120">
    <property type="match status" value="1"/>
</dbReference>
<feature type="repeat" description="TPR" evidence="3">
    <location>
        <begin position="624"/>
        <end position="657"/>
    </location>
</feature>
<evidence type="ECO:0000256" key="2">
    <source>
        <dbReference type="ARBA" id="ARBA00022803"/>
    </source>
</evidence>
<dbReference type="Pfam" id="PF13414">
    <property type="entry name" value="TPR_11"/>
    <property type="match status" value="1"/>
</dbReference>
<feature type="non-terminal residue" evidence="5">
    <location>
        <position position="1044"/>
    </location>
</feature>
<dbReference type="Pfam" id="PF13432">
    <property type="entry name" value="TPR_16"/>
    <property type="match status" value="2"/>
</dbReference>
<comment type="caution">
    <text evidence="5">The sequence shown here is derived from an EMBL/GenBank/DDBJ whole genome shotgun (WGS) entry which is preliminary data.</text>
</comment>
<dbReference type="EMBL" id="JADWDC010000074">
    <property type="protein sequence ID" value="MCC0179256.1"/>
    <property type="molecule type" value="Genomic_DNA"/>
</dbReference>
<dbReference type="Gene3D" id="1.25.40.10">
    <property type="entry name" value="Tetratricopeptide repeat domain"/>
    <property type="match status" value="6"/>
</dbReference>
<feature type="repeat" description="TPR" evidence="3">
    <location>
        <begin position="863"/>
        <end position="896"/>
    </location>
</feature>
<keyword evidence="4" id="KW-1133">Transmembrane helix</keyword>
<evidence type="ECO:0000256" key="3">
    <source>
        <dbReference type="PROSITE-ProRule" id="PRU00339"/>
    </source>
</evidence>
<keyword evidence="4" id="KW-0812">Transmembrane</keyword>
<dbReference type="PANTHER" id="PTHR44858:SF1">
    <property type="entry name" value="UDP-N-ACETYLGLUCOSAMINE--PEPTIDE N-ACETYLGLUCOSAMINYLTRANSFERASE SPINDLY-RELATED"/>
    <property type="match status" value="1"/>
</dbReference>
<proteinExistence type="predicted"/>
<feature type="repeat" description="TPR" evidence="3">
    <location>
        <begin position="966"/>
        <end position="999"/>
    </location>
</feature>
<evidence type="ECO:0000256" key="4">
    <source>
        <dbReference type="SAM" id="Phobius"/>
    </source>
</evidence>
<keyword evidence="4" id="KW-0472">Membrane</keyword>
<dbReference type="PRINTS" id="PR00834">
    <property type="entry name" value="PROTEASES2C"/>
</dbReference>
<feature type="repeat" description="TPR" evidence="3">
    <location>
        <begin position="551"/>
        <end position="584"/>
    </location>
</feature>
<dbReference type="SMART" id="SM00028">
    <property type="entry name" value="TPR"/>
    <property type="match status" value="14"/>
</dbReference>
<dbReference type="InterPro" id="IPR050498">
    <property type="entry name" value="Ycf3"/>
</dbReference>
<feature type="repeat" description="TPR" evidence="3">
    <location>
        <begin position="931"/>
        <end position="964"/>
    </location>
</feature>
<sequence length="1044" mass="117170">MVHKQKKISPLSLIIGISSLSFLLIPIFYNSVIPTISVAEKVVERELEEKDLEQIATSISVKITSETNGGSGVLIAREDNVYTVLTNNHVVENQQKITIQTSDGKNHQAKKVNVDSDEKDVALLQFSSDIDYQIAALKNSKNIAKGDRVFISGFPFRDKTSESRELIFRNGRVSFILQKALKAGYKIGYVTEENAVEKGMSGGAILDRSGKLIGINGIHANPLWGNPYIYENGDTPNEELRAKMSLSNWGVPVEILTQYAPNIAIEIPTEQLSASAESEKKTTVKTPDLVSSIDAKAKEISVLISWSTPTGLSNGSGVLIAQEGNTYHVLTAEHVVSNANESLKIVTHDGREYQIKSQKTFEGADLALLEFTSNESYQVATIGDYYRGLEDRVIFVSGWSSSKQTVAENIESNREFNAGYLLGYHSVNQARDNRSFNNGWELVYSNFTSIGMSGSPLLDIEGNLIGIHAGSESDQGRISPVPQENDPEPIHDIGYSLGVPVKTFLAKLEQSQTDLGLNPQNSTPQKLSDVKQDNVIRSLVDLTPPTADADEVAWLNYGNKLWRLRDYDKSLQAYEKAIEIKPDFHKAWYAHGWALMRQKNYTQAKVSFNEAIEYIDESNYEAATIAWRQLGDAHFYLGEYEESIKAFKKAIRYRPDDFIVYQWLSESSRQSGRYQEAIKALKESLSLNPNSSTGYSRLASILSDNGEFEAAIAQISKAIELEPGNADHYSRRGQFYSYLENYEAAIADFNKAVEIEPSHAEAHVSRGLVRANQGNESGFNSDADRALSLQPENAFIYTTRGNGYFALGKIEQGFKDYNTAINLDSNFAHFFYVWRGQALNFQGEYEKAIADYNRAIELQPKIGVYYRDRGRTYLDQKNYQLALADFNKAIEIEADDYWTHAWRGFTHAKMGNKELFISDFDKAISLDPESSWLHTMRGDGYFALNEVDKGIQEYDTAISLEPTSAHQYYNRLGNQFHGLENYERAIANYNKAIELKPNNALYYVYRGNSYAQAGNTQKLIEDYNKAISLNPDLAHKYHNQLGDQ</sequence>
<dbReference type="InterPro" id="IPR001940">
    <property type="entry name" value="Peptidase_S1C"/>
</dbReference>
<feature type="repeat" description="TPR" evidence="3">
    <location>
        <begin position="829"/>
        <end position="862"/>
    </location>
</feature>
<evidence type="ECO:0000313" key="5">
    <source>
        <dbReference type="EMBL" id="MCC0179256.1"/>
    </source>
</evidence>
<dbReference type="GO" id="GO:0006508">
    <property type="term" value="P:proteolysis"/>
    <property type="evidence" value="ECO:0007669"/>
    <property type="project" value="InterPro"/>
</dbReference>
<dbReference type="PROSITE" id="PS50005">
    <property type="entry name" value="TPR"/>
    <property type="match status" value="11"/>
</dbReference>
<organism evidence="5 6">
    <name type="scientific">Waterburya agarophytonicola KI4</name>
    <dbReference type="NCBI Taxonomy" id="2874699"/>
    <lineage>
        <taxon>Bacteria</taxon>
        <taxon>Bacillati</taxon>
        <taxon>Cyanobacteriota</taxon>
        <taxon>Cyanophyceae</taxon>
        <taxon>Pleurocapsales</taxon>
        <taxon>Hyellaceae</taxon>
        <taxon>Waterburya</taxon>
        <taxon>Waterburya agarophytonicola</taxon>
    </lineage>
</organism>
<name>A0A964BUY8_9CYAN</name>
<keyword evidence="6" id="KW-1185">Reference proteome</keyword>
<gene>
    <name evidence="5" type="ORF">I4641_20030</name>
</gene>
<dbReference type="InterPro" id="IPR011990">
    <property type="entry name" value="TPR-like_helical_dom_sf"/>
</dbReference>
<feature type="repeat" description="TPR" evidence="3">
    <location>
        <begin position="692"/>
        <end position="725"/>
    </location>
</feature>
<dbReference type="InterPro" id="IPR009003">
    <property type="entry name" value="Peptidase_S1_PA"/>
</dbReference>
<keyword evidence="1" id="KW-0677">Repeat</keyword>
<reference evidence="5" key="1">
    <citation type="journal article" date="2021" name="Antonie Van Leeuwenhoek">
        <title>Draft genome and description of Waterburya agarophytonicola gen. nov. sp. nov. (Pleurocapsales, Cyanobacteria): a seaweed symbiont.</title>
        <authorList>
            <person name="Bonthond G."/>
            <person name="Shalygin S."/>
            <person name="Bayer T."/>
            <person name="Weinberger F."/>
        </authorList>
    </citation>
    <scope>NUCLEOTIDE SEQUENCE</scope>
    <source>
        <strain evidence="5">KI4</strain>
    </source>
</reference>
<dbReference type="InterPro" id="IPR043504">
    <property type="entry name" value="Peptidase_S1_PA_chymotrypsin"/>
</dbReference>
<dbReference type="RefSeq" id="WP_229642356.1">
    <property type="nucleotide sequence ID" value="NZ_JADWDC010000074.1"/>
</dbReference>
<dbReference type="SUPFAM" id="SSF48452">
    <property type="entry name" value="TPR-like"/>
    <property type="match status" value="3"/>
</dbReference>
<feature type="transmembrane region" description="Helical" evidence="4">
    <location>
        <begin position="12"/>
        <end position="29"/>
    </location>
</feature>
<feature type="repeat" description="TPR" evidence="3">
    <location>
        <begin position="726"/>
        <end position="759"/>
    </location>
</feature>
<dbReference type="GO" id="GO:0004252">
    <property type="term" value="F:serine-type endopeptidase activity"/>
    <property type="evidence" value="ECO:0007669"/>
    <property type="project" value="InterPro"/>
</dbReference>
<dbReference type="Pfam" id="PF00515">
    <property type="entry name" value="TPR_1"/>
    <property type="match status" value="2"/>
</dbReference>
<dbReference type="InterPro" id="IPR019734">
    <property type="entry name" value="TPR_rpt"/>
</dbReference>
<feature type="repeat" description="TPR" evidence="3">
    <location>
        <begin position="1000"/>
        <end position="1033"/>
    </location>
</feature>
<evidence type="ECO:0000313" key="6">
    <source>
        <dbReference type="Proteomes" id="UP000729733"/>
    </source>
</evidence>